<evidence type="ECO:0000313" key="2">
    <source>
        <dbReference type="Proteomes" id="UP000827976"/>
    </source>
</evidence>
<dbReference type="EMBL" id="CM037021">
    <property type="protein sequence ID" value="KAH7669845.1"/>
    <property type="molecule type" value="Genomic_DNA"/>
</dbReference>
<name>A0ACB7V8M5_DIOAL</name>
<sequence length="132" mass="14509">MGSTWRKARRALRLNLCLYVPRTLDDDASPFDFPCASPNPGDSTQIAVPMPNTPIPTSSGLRLPKSSRRSSKRTCAICLGSMKAGQGHALFTAECSHTFHFHCITSNVSHGNHVCPICRAKWKEIPFQVLSL</sequence>
<protein>
    <submittedName>
        <fullName evidence="1">Zinc finger RING/FYVE/PHD-type protein</fullName>
    </submittedName>
</protein>
<comment type="caution">
    <text evidence="1">The sequence shown here is derived from an EMBL/GenBank/DDBJ whole genome shotgun (WGS) entry which is preliminary data.</text>
</comment>
<reference evidence="2" key="1">
    <citation type="journal article" date="2022" name="Nat. Commun.">
        <title>Chromosome evolution and the genetic basis of agronomically important traits in greater yam.</title>
        <authorList>
            <person name="Bredeson J.V."/>
            <person name="Lyons J.B."/>
            <person name="Oniyinde I.O."/>
            <person name="Okereke N.R."/>
            <person name="Kolade O."/>
            <person name="Nnabue I."/>
            <person name="Nwadili C.O."/>
            <person name="Hribova E."/>
            <person name="Parker M."/>
            <person name="Nwogha J."/>
            <person name="Shu S."/>
            <person name="Carlson J."/>
            <person name="Kariba R."/>
            <person name="Muthemba S."/>
            <person name="Knop K."/>
            <person name="Barton G.J."/>
            <person name="Sherwood A.V."/>
            <person name="Lopez-Montes A."/>
            <person name="Asiedu R."/>
            <person name="Jamnadass R."/>
            <person name="Muchugi A."/>
            <person name="Goodstein D."/>
            <person name="Egesi C.N."/>
            <person name="Featherston J."/>
            <person name="Asfaw A."/>
            <person name="Simpson G.G."/>
            <person name="Dolezel J."/>
            <person name="Hendre P.S."/>
            <person name="Van Deynze A."/>
            <person name="Kumar P.L."/>
            <person name="Obidiegwu J.E."/>
            <person name="Bhattacharjee R."/>
            <person name="Rokhsar D.S."/>
        </authorList>
    </citation>
    <scope>NUCLEOTIDE SEQUENCE [LARGE SCALE GENOMIC DNA]</scope>
    <source>
        <strain evidence="2">cv. TDa95/00328</strain>
    </source>
</reference>
<proteinExistence type="predicted"/>
<evidence type="ECO:0000313" key="1">
    <source>
        <dbReference type="EMBL" id="KAH7669845.1"/>
    </source>
</evidence>
<dbReference type="Proteomes" id="UP000827976">
    <property type="component" value="Chromosome 11"/>
</dbReference>
<gene>
    <name evidence="1" type="ORF">IHE45_11G103900</name>
</gene>
<keyword evidence="2" id="KW-1185">Reference proteome</keyword>
<accession>A0ACB7V8M5</accession>
<organism evidence="1 2">
    <name type="scientific">Dioscorea alata</name>
    <name type="common">Purple yam</name>
    <dbReference type="NCBI Taxonomy" id="55571"/>
    <lineage>
        <taxon>Eukaryota</taxon>
        <taxon>Viridiplantae</taxon>
        <taxon>Streptophyta</taxon>
        <taxon>Embryophyta</taxon>
        <taxon>Tracheophyta</taxon>
        <taxon>Spermatophyta</taxon>
        <taxon>Magnoliopsida</taxon>
        <taxon>Liliopsida</taxon>
        <taxon>Dioscoreales</taxon>
        <taxon>Dioscoreaceae</taxon>
        <taxon>Dioscorea</taxon>
    </lineage>
</organism>